<organism evidence="2 3">
    <name type="scientific">Algoriphagus faecimaris</name>
    <dbReference type="NCBI Taxonomy" id="686796"/>
    <lineage>
        <taxon>Bacteria</taxon>
        <taxon>Pseudomonadati</taxon>
        <taxon>Bacteroidota</taxon>
        <taxon>Cytophagia</taxon>
        <taxon>Cytophagales</taxon>
        <taxon>Cyclobacteriaceae</taxon>
        <taxon>Algoriphagus</taxon>
    </lineage>
</organism>
<keyword evidence="1" id="KW-1133">Transmembrane helix</keyword>
<evidence type="ECO:0000313" key="3">
    <source>
        <dbReference type="Proteomes" id="UP000199060"/>
    </source>
</evidence>
<evidence type="ECO:0000313" key="2">
    <source>
        <dbReference type="EMBL" id="SDC84729.1"/>
    </source>
</evidence>
<feature type="transmembrane region" description="Helical" evidence="1">
    <location>
        <begin position="85"/>
        <end position="109"/>
    </location>
</feature>
<proteinExistence type="predicted"/>
<sequence length="126" mass="13889">MKFPSYFLLVVLLVALVSFWQPYWVVMIVIFAFGILIPSRKATSFWGGGLGMAVAWLGQGVFISITTGGKLADKIADIFGVSSGLWMLMLTVLLGFLLGSFSALSGNLLRKILKRERKDIYRGPLL</sequence>
<reference evidence="3" key="1">
    <citation type="submission" date="2016-10" db="EMBL/GenBank/DDBJ databases">
        <authorList>
            <person name="Varghese N."/>
            <person name="Submissions S."/>
        </authorList>
    </citation>
    <scope>NUCLEOTIDE SEQUENCE [LARGE SCALE GENOMIC DNA]</scope>
    <source>
        <strain evidence="3">DSM 23095</strain>
    </source>
</reference>
<protein>
    <submittedName>
        <fullName evidence="2">Uncharacterized protein</fullName>
    </submittedName>
</protein>
<evidence type="ECO:0000256" key="1">
    <source>
        <dbReference type="SAM" id="Phobius"/>
    </source>
</evidence>
<dbReference type="OrthoDB" id="840364at2"/>
<dbReference type="RefSeq" id="WP_087938252.1">
    <property type="nucleotide sequence ID" value="NZ_FNAC01000007.1"/>
</dbReference>
<feature type="transmembrane region" description="Helical" evidence="1">
    <location>
        <begin position="45"/>
        <end position="65"/>
    </location>
</feature>
<keyword evidence="1" id="KW-0812">Transmembrane</keyword>
<dbReference type="AlphaFoldDB" id="A0A1G6PX89"/>
<feature type="transmembrane region" description="Helical" evidence="1">
    <location>
        <begin position="6"/>
        <end position="33"/>
    </location>
</feature>
<keyword evidence="3" id="KW-1185">Reference proteome</keyword>
<keyword evidence="1" id="KW-0472">Membrane</keyword>
<gene>
    <name evidence="2" type="ORF">SAMN04488104_100799</name>
</gene>
<name>A0A1G6PX89_9BACT</name>
<dbReference type="STRING" id="686796.SAMN04488104_100799"/>
<dbReference type="EMBL" id="FNAC01000007">
    <property type="protein sequence ID" value="SDC84729.1"/>
    <property type="molecule type" value="Genomic_DNA"/>
</dbReference>
<accession>A0A1G6PX89</accession>
<dbReference type="Proteomes" id="UP000199060">
    <property type="component" value="Unassembled WGS sequence"/>
</dbReference>